<reference evidence="1" key="1">
    <citation type="submission" date="2021-01" db="EMBL/GenBank/DDBJ databases">
        <authorList>
            <person name="Zahm M."/>
            <person name="Roques C."/>
            <person name="Cabau C."/>
            <person name="Klopp C."/>
            <person name="Donnadieu C."/>
            <person name="Jouanno E."/>
            <person name="Lampietro C."/>
            <person name="Louis A."/>
            <person name="Herpin A."/>
            <person name="Echchiki A."/>
            <person name="Berthelot C."/>
            <person name="Parey E."/>
            <person name="Roest-Crollius H."/>
            <person name="Braasch I."/>
            <person name="Postlethwait J."/>
            <person name="Bobe J."/>
            <person name="Montfort J."/>
            <person name="Bouchez O."/>
            <person name="Begum T."/>
            <person name="Mejri S."/>
            <person name="Adams A."/>
            <person name="Chen W.-J."/>
            <person name="Guiguen Y."/>
        </authorList>
    </citation>
    <scope>NUCLEOTIDE SEQUENCE</scope>
    <source>
        <tissue evidence="1">Blood</tissue>
    </source>
</reference>
<evidence type="ECO:0000313" key="2">
    <source>
        <dbReference type="Proteomes" id="UP000829720"/>
    </source>
</evidence>
<dbReference type="OrthoDB" id="10311185at2759"/>
<keyword evidence="2" id="KW-1185">Reference proteome</keyword>
<comment type="caution">
    <text evidence="1">The sequence shown here is derived from an EMBL/GenBank/DDBJ whole genome shotgun (WGS) entry which is preliminary data.</text>
</comment>
<name>A0A8T3D203_9TELE</name>
<proteinExistence type="predicted"/>
<accession>A0A8T3D203</accession>
<protein>
    <submittedName>
        <fullName evidence="1">Uncharacterized protein</fullName>
    </submittedName>
</protein>
<organism evidence="1 2">
    <name type="scientific">Albula goreensis</name>
    <dbReference type="NCBI Taxonomy" id="1534307"/>
    <lineage>
        <taxon>Eukaryota</taxon>
        <taxon>Metazoa</taxon>
        <taxon>Chordata</taxon>
        <taxon>Craniata</taxon>
        <taxon>Vertebrata</taxon>
        <taxon>Euteleostomi</taxon>
        <taxon>Actinopterygii</taxon>
        <taxon>Neopterygii</taxon>
        <taxon>Teleostei</taxon>
        <taxon>Albuliformes</taxon>
        <taxon>Albulidae</taxon>
        <taxon>Albula</taxon>
    </lineage>
</organism>
<dbReference type="AlphaFoldDB" id="A0A8T3D203"/>
<dbReference type="EMBL" id="JAERUA010000016">
    <property type="protein sequence ID" value="KAI1888845.1"/>
    <property type="molecule type" value="Genomic_DNA"/>
</dbReference>
<dbReference type="Proteomes" id="UP000829720">
    <property type="component" value="Unassembled WGS sequence"/>
</dbReference>
<gene>
    <name evidence="1" type="ORF">AGOR_G00172970</name>
</gene>
<evidence type="ECO:0000313" key="1">
    <source>
        <dbReference type="EMBL" id="KAI1888845.1"/>
    </source>
</evidence>
<sequence length="124" mass="13342">MSVKERLNTDRECCDGSFLPHSRVSTDLVSPRIGAVSGLFGRPCPRRGRVALAEMKRRVVSRLLILLDHSVGVARGEGSGGPFSGERAKFLLSATSVSASPTVQLWRWTSGAYANGRLKGTKGE</sequence>